<accession>X1E745</accession>
<proteinExistence type="predicted"/>
<name>X1E745_9ZZZZ</name>
<gene>
    <name evidence="1" type="ORF">S01H4_38107</name>
</gene>
<protein>
    <submittedName>
        <fullName evidence="1">Uncharacterized protein</fullName>
    </submittedName>
</protein>
<reference evidence="1" key="1">
    <citation type="journal article" date="2014" name="Front. Microbiol.">
        <title>High frequency of phylogenetically diverse reductive dehalogenase-homologous genes in deep subseafloor sedimentary metagenomes.</title>
        <authorList>
            <person name="Kawai M."/>
            <person name="Futagami T."/>
            <person name="Toyoda A."/>
            <person name="Takaki Y."/>
            <person name="Nishi S."/>
            <person name="Hori S."/>
            <person name="Arai W."/>
            <person name="Tsubouchi T."/>
            <person name="Morono Y."/>
            <person name="Uchiyama I."/>
            <person name="Ito T."/>
            <person name="Fujiyama A."/>
            <person name="Inagaki F."/>
            <person name="Takami H."/>
        </authorList>
    </citation>
    <scope>NUCLEOTIDE SEQUENCE</scope>
    <source>
        <strain evidence="1">Expedition CK06-06</strain>
    </source>
</reference>
<comment type="caution">
    <text evidence="1">The sequence shown here is derived from an EMBL/GenBank/DDBJ whole genome shotgun (WGS) entry which is preliminary data.</text>
</comment>
<sequence length="100" mass="11610">MHYVQKHLHGLNNKQVPSYPGNLRRWINISARGDLVALDRSLADDFRAMIDNQQVESITDWKEGIFNHYRDSQGLNAHKSYGYLINPVVSKSIADWWRTA</sequence>
<organism evidence="1">
    <name type="scientific">marine sediment metagenome</name>
    <dbReference type="NCBI Taxonomy" id="412755"/>
    <lineage>
        <taxon>unclassified sequences</taxon>
        <taxon>metagenomes</taxon>
        <taxon>ecological metagenomes</taxon>
    </lineage>
</organism>
<evidence type="ECO:0000313" key="1">
    <source>
        <dbReference type="EMBL" id="GAH04458.1"/>
    </source>
</evidence>
<dbReference type="EMBL" id="BART01020518">
    <property type="protein sequence ID" value="GAH04458.1"/>
    <property type="molecule type" value="Genomic_DNA"/>
</dbReference>
<dbReference type="AlphaFoldDB" id="X1E745"/>